<dbReference type="Pfam" id="PF10961">
    <property type="entry name" value="SelK_SelG"/>
    <property type="match status" value="1"/>
</dbReference>
<organism evidence="2 3">
    <name type="scientific">Cladophialophora carrionii</name>
    <dbReference type="NCBI Taxonomy" id="86049"/>
    <lineage>
        <taxon>Eukaryota</taxon>
        <taxon>Fungi</taxon>
        <taxon>Dikarya</taxon>
        <taxon>Ascomycota</taxon>
        <taxon>Pezizomycotina</taxon>
        <taxon>Eurotiomycetes</taxon>
        <taxon>Chaetothyriomycetidae</taxon>
        <taxon>Chaetothyriales</taxon>
        <taxon>Herpotrichiellaceae</taxon>
        <taxon>Cladophialophora</taxon>
    </lineage>
</organism>
<dbReference type="InterPro" id="IPR024491">
    <property type="entry name" value="Se_SelK/SelG"/>
</dbReference>
<proteinExistence type="predicted"/>
<dbReference type="VEuPathDB" id="FungiDB:CLCR_10925"/>
<feature type="compositionally biased region" description="Gly residues" evidence="1">
    <location>
        <begin position="81"/>
        <end position="115"/>
    </location>
</feature>
<evidence type="ECO:0000256" key="1">
    <source>
        <dbReference type="SAM" id="MobiDB-lite"/>
    </source>
</evidence>
<comment type="caution">
    <text evidence="2">The sequence shown here is derived from an EMBL/GenBank/DDBJ whole genome shotgun (WGS) entry which is preliminary data.</text>
</comment>
<dbReference type="AlphaFoldDB" id="A0A1C1CXZ1"/>
<reference evidence="3" key="1">
    <citation type="submission" date="2015-07" db="EMBL/GenBank/DDBJ databases">
        <authorList>
            <person name="Teixeira M.M."/>
            <person name="Souza R.C."/>
            <person name="Almeida L.G."/>
            <person name="Vicente V.A."/>
            <person name="de Hoog S."/>
            <person name="Bocca A.L."/>
            <person name="de Almeida S.R."/>
            <person name="Vasconcelos A.T."/>
            <person name="Felipe M.S."/>
        </authorList>
    </citation>
    <scope>NUCLEOTIDE SEQUENCE [LARGE SCALE GENOMIC DNA]</scope>
    <source>
        <strain evidence="3">KSF</strain>
    </source>
</reference>
<dbReference type="Proteomes" id="UP000094526">
    <property type="component" value="Unassembled WGS sequence"/>
</dbReference>
<dbReference type="EMBL" id="LGRB01000008">
    <property type="protein sequence ID" value="OCT53365.1"/>
    <property type="molecule type" value="Genomic_DNA"/>
</dbReference>
<evidence type="ECO:0000313" key="3">
    <source>
        <dbReference type="Proteomes" id="UP000094526"/>
    </source>
</evidence>
<feature type="compositionally biased region" description="Polar residues" evidence="1">
    <location>
        <begin position="64"/>
        <end position="79"/>
    </location>
</feature>
<name>A0A1C1CXZ1_9EURO</name>
<gene>
    <name evidence="2" type="ORF">CLCR_10925</name>
</gene>
<sequence length="130" mass="13191">MDKPPSAANKPPVKPVYISSSGHVLESPPFSARLSRFSSDVYNFLGLYFVSLFSLDPYTAAQNSQFNTRGRPNAHQTRPTWGGGLGRLGGGTPGGGSGGSRGGGGGGGSGSGRRMGGIDDVRAPECGSCG</sequence>
<dbReference type="OrthoDB" id="2121326at2759"/>
<dbReference type="STRING" id="86049.A0A1C1CXZ1"/>
<accession>A0A1C1CXZ1</accession>
<keyword evidence="3" id="KW-1185">Reference proteome</keyword>
<evidence type="ECO:0000313" key="2">
    <source>
        <dbReference type="EMBL" id="OCT53365.1"/>
    </source>
</evidence>
<dbReference type="VEuPathDB" id="FungiDB:G647_00334"/>
<protein>
    <submittedName>
        <fullName evidence="2">Uncharacterized protein</fullName>
    </submittedName>
</protein>
<feature type="region of interest" description="Disordered" evidence="1">
    <location>
        <begin position="64"/>
        <end position="130"/>
    </location>
</feature>